<dbReference type="InterPro" id="IPR001713">
    <property type="entry name" value="Prot_inh_stefin"/>
</dbReference>
<dbReference type="InterPro" id="IPR046350">
    <property type="entry name" value="Cystatin_sf"/>
</dbReference>
<comment type="similarity">
    <text evidence="2">Belongs to the cystatin family.</text>
</comment>
<evidence type="ECO:0000256" key="2">
    <source>
        <dbReference type="ARBA" id="ARBA00009403"/>
    </source>
</evidence>
<dbReference type="AlphaFoldDB" id="A0AAN8H0Z5"/>
<evidence type="ECO:0000256" key="7">
    <source>
        <dbReference type="ARBA" id="ARBA00024204"/>
    </source>
</evidence>
<feature type="domain" description="Cystatin" evidence="12">
    <location>
        <begin position="5"/>
        <end position="101"/>
    </location>
</feature>
<dbReference type="InterPro" id="IPR019171">
    <property type="entry name" value="MIX23"/>
</dbReference>
<gene>
    <name evidence="13" type="ORF">CgunFtcFv8_015328</name>
</gene>
<dbReference type="PANTHER" id="PTHR31905:SF2">
    <property type="entry name" value="PROTEIN MIX23"/>
    <property type="match status" value="1"/>
</dbReference>
<evidence type="ECO:0000256" key="5">
    <source>
        <dbReference type="ARBA" id="ARBA00022704"/>
    </source>
</evidence>
<dbReference type="SUPFAM" id="SSF54403">
    <property type="entry name" value="Cystatin/monellin"/>
    <property type="match status" value="1"/>
</dbReference>
<dbReference type="CDD" id="cd00042">
    <property type="entry name" value="CY"/>
    <property type="match status" value="1"/>
</dbReference>
<comment type="caution">
    <text evidence="13">The sequence shown here is derived from an EMBL/GenBank/DDBJ whole genome shotgun (WGS) entry which is preliminary data.</text>
</comment>
<evidence type="ECO:0000256" key="9">
    <source>
        <dbReference type="ARBA" id="ARBA00030733"/>
    </source>
</evidence>
<evidence type="ECO:0000256" key="1">
    <source>
        <dbReference type="ARBA" id="ARBA00004496"/>
    </source>
</evidence>
<dbReference type="PRINTS" id="PR00295">
    <property type="entry name" value="STEFINA"/>
</dbReference>
<keyword evidence="6" id="KW-0391">Immunity</keyword>
<evidence type="ECO:0000256" key="6">
    <source>
        <dbReference type="ARBA" id="ARBA00022859"/>
    </source>
</evidence>
<dbReference type="EMBL" id="JAURVH010001533">
    <property type="protein sequence ID" value="KAK5897862.1"/>
    <property type="molecule type" value="Genomic_DNA"/>
</dbReference>
<dbReference type="Pfam" id="PF00031">
    <property type="entry name" value="Cystatin"/>
    <property type="match status" value="1"/>
</dbReference>
<dbReference type="Proteomes" id="UP001331515">
    <property type="component" value="Unassembled WGS sequence"/>
</dbReference>
<dbReference type="Gene3D" id="3.10.450.10">
    <property type="match status" value="1"/>
</dbReference>
<keyword evidence="14" id="KW-1185">Reference proteome</keyword>
<dbReference type="GO" id="GO:0002376">
    <property type="term" value="P:immune system process"/>
    <property type="evidence" value="ECO:0007669"/>
    <property type="project" value="UniProtKB-KW"/>
</dbReference>
<dbReference type="FunFam" id="3.10.450.10:FF:000001">
    <property type="entry name" value="Cystatin-A"/>
    <property type="match status" value="1"/>
</dbReference>
<comment type="similarity">
    <text evidence="7">Belongs to the MIX23 family.</text>
</comment>
<evidence type="ECO:0000256" key="4">
    <source>
        <dbReference type="ARBA" id="ARBA00022690"/>
    </source>
</evidence>
<dbReference type="GO" id="GO:0071220">
    <property type="term" value="P:cellular response to bacterial lipoprotein"/>
    <property type="evidence" value="ECO:0007669"/>
    <property type="project" value="UniProtKB-ARBA"/>
</dbReference>
<dbReference type="GO" id="GO:0005758">
    <property type="term" value="C:mitochondrial intermembrane space"/>
    <property type="evidence" value="ECO:0007669"/>
    <property type="project" value="InterPro"/>
</dbReference>
<dbReference type="GO" id="GO:0004869">
    <property type="term" value="F:cysteine-type endopeptidase inhibitor activity"/>
    <property type="evidence" value="ECO:0007669"/>
    <property type="project" value="UniProtKB-KW"/>
</dbReference>
<dbReference type="Pfam" id="PF09774">
    <property type="entry name" value="MIX23"/>
    <property type="match status" value="1"/>
</dbReference>
<reference evidence="13 14" key="1">
    <citation type="journal article" date="2023" name="Mol. Biol. Evol.">
        <title>Genomics of Secondarily Temperate Adaptation in the Only Non-Antarctic Icefish.</title>
        <authorList>
            <person name="Rivera-Colon A.G."/>
            <person name="Rayamajhi N."/>
            <person name="Minhas B.F."/>
            <person name="Madrigal G."/>
            <person name="Bilyk K.T."/>
            <person name="Yoon V."/>
            <person name="Hune M."/>
            <person name="Gregory S."/>
            <person name="Cheng C.H.C."/>
            <person name="Catchen J.M."/>
        </authorList>
    </citation>
    <scope>NUCLEOTIDE SEQUENCE [LARGE SCALE GENOMIC DNA]</scope>
    <source>
        <tissue evidence="13">White muscle</tissue>
    </source>
</reference>
<evidence type="ECO:0000256" key="11">
    <source>
        <dbReference type="ARBA" id="ARBA00041437"/>
    </source>
</evidence>
<dbReference type="InterPro" id="IPR000010">
    <property type="entry name" value="Cystatin_dom"/>
</dbReference>
<dbReference type="PANTHER" id="PTHR31905">
    <property type="entry name" value="COILED-COIL DOMAIN-CONTAINING PROTEIN 58"/>
    <property type="match status" value="1"/>
</dbReference>
<sequence>MANQVPCGGWSGTEDATEETQKICEAVKDQVEKETNQKYVVYKAVKYRLQVVAGLKLTIKVFAGEEDYIHLSVFQQLPCNGGKVELVNVKEVLRVMRNIDDRIVHSLNTTVPTVSFSGKVDASETCKQLYETMMEAHLTRDKAIKSCIAQTSEVMGQLREERAKDSDSLVLLRQLRKEQTKGESCS</sequence>
<evidence type="ECO:0000313" key="13">
    <source>
        <dbReference type="EMBL" id="KAK5897862.1"/>
    </source>
</evidence>
<protein>
    <recommendedName>
        <fullName evidence="10">Cystatin-B</fullName>
    </recommendedName>
    <alternativeName>
        <fullName evidence="9">Coiled-coil domain-containing protein 58</fullName>
    </alternativeName>
    <alternativeName>
        <fullName evidence="8">Protein MIX23</fullName>
    </alternativeName>
    <alternativeName>
        <fullName evidence="11">Stefin-B</fullName>
    </alternativeName>
</protein>
<dbReference type="SMART" id="SM00043">
    <property type="entry name" value="CY"/>
    <property type="match status" value="1"/>
</dbReference>
<keyword evidence="5" id="KW-0789">Thiol protease inhibitor</keyword>
<name>A0AAN8H0Z5_CHAGU</name>
<comment type="subcellular location">
    <subcellularLocation>
        <location evidence="1">Cytoplasm</location>
    </subcellularLocation>
</comment>
<keyword evidence="4" id="KW-0646">Protease inhibitor</keyword>
<accession>A0AAN8H0Z5</accession>
<evidence type="ECO:0000313" key="14">
    <source>
        <dbReference type="Proteomes" id="UP001331515"/>
    </source>
</evidence>
<evidence type="ECO:0000256" key="10">
    <source>
        <dbReference type="ARBA" id="ARBA00040677"/>
    </source>
</evidence>
<evidence type="ECO:0000256" key="3">
    <source>
        <dbReference type="ARBA" id="ARBA00022490"/>
    </source>
</evidence>
<evidence type="ECO:0000256" key="8">
    <source>
        <dbReference type="ARBA" id="ARBA00024228"/>
    </source>
</evidence>
<keyword evidence="3" id="KW-0963">Cytoplasm</keyword>
<evidence type="ECO:0000259" key="12">
    <source>
        <dbReference type="SMART" id="SM00043"/>
    </source>
</evidence>
<organism evidence="13 14">
    <name type="scientific">Champsocephalus gunnari</name>
    <name type="common">Mackerel icefish</name>
    <dbReference type="NCBI Taxonomy" id="52237"/>
    <lineage>
        <taxon>Eukaryota</taxon>
        <taxon>Metazoa</taxon>
        <taxon>Chordata</taxon>
        <taxon>Craniata</taxon>
        <taxon>Vertebrata</taxon>
        <taxon>Euteleostomi</taxon>
        <taxon>Actinopterygii</taxon>
        <taxon>Neopterygii</taxon>
        <taxon>Teleostei</taxon>
        <taxon>Neoteleostei</taxon>
        <taxon>Acanthomorphata</taxon>
        <taxon>Eupercaria</taxon>
        <taxon>Perciformes</taxon>
        <taxon>Notothenioidei</taxon>
        <taxon>Channichthyidae</taxon>
        <taxon>Champsocephalus</taxon>
    </lineage>
</organism>
<proteinExistence type="inferred from homology"/>